<evidence type="ECO:0000313" key="1">
    <source>
        <dbReference type="EMBL" id="MEE6188310.1"/>
    </source>
</evidence>
<dbReference type="SUPFAM" id="SSF100950">
    <property type="entry name" value="NagB/RpiA/CoA transferase-like"/>
    <property type="match status" value="1"/>
</dbReference>
<gene>
    <name evidence="1" type="ORF">V2H41_13600</name>
</gene>
<reference evidence="1 2" key="1">
    <citation type="submission" date="2024-01" db="EMBL/GenBank/DDBJ databases">
        <title>Niabella digestum sp. nov., isolated from waste digestion system.</title>
        <authorList>
            <person name="Zhang L."/>
        </authorList>
    </citation>
    <scope>NUCLEOTIDE SEQUENCE [LARGE SCALE GENOMIC DNA]</scope>
    <source>
        <strain evidence="1 2">A18</strain>
    </source>
</reference>
<dbReference type="InterPro" id="IPR037171">
    <property type="entry name" value="NagB/RpiA_transferase-like"/>
</dbReference>
<accession>A0ABU7RJY7</accession>
<proteinExistence type="predicted"/>
<dbReference type="EMBL" id="JAZGLY010000011">
    <property type="protein sequence ID" value="MEE6188310.1"/>
    <property type="molecule type" value="Genomic_DNA"/>
</dbReference>
<feature type="non-terminal residue" evidence="1">
    <location>
        <position position="108"/>
    </location>
</feature>
<sequence length="108" mass="12343">MSKEQKNRFLDSLEKIPVSIYPDVKSGSIAIARIIADLIRSKQASNEPCVLGLATGSSPKTLYAELVRMHKEEGLSFKNVITFNLDEYYPISREAVQSYYRFMHTHLF</sequence>
<name>A0ABU7RJY7_9BACT</name>
<keyword evidence="2" id="KW-1185">Reference proteome</keyword>
<dbReference type="PANTHER" id="PTHR42892">
    <property type="entry name" value="GLUCOSAMINE-6-PHOSPHATE DEAMINASE-LIKE PROTEIN BT_0258-RELATED"/>
    <property type="match status" value="1"/>
</dbReference>
<dbReference type="InterPro" id="IPR052960">
    <property type="entry name" value="GlcN6P_deaminase-like"/>
</dbReference>
<comment type="caution">
    <text evidence="1">The sequence shown here is derived from an EMBL/GenBank/DDBJ whole genome shotgun (WGS) entry which is preliminary data.</text>
</comment>
<evidence type="ECO:0000313" key="2">
    <source>
        <dbReference type="Proteomes" id="UP001357452"/>
    </source>
</evidence>
<dbReference type="Proteomes" id="UP001357452">
    <property type="component" value="Unassembled WGS sequence"/>
</dbReference>
<dbReference type="Gene3D" id="3.40.50.1360">
    <property type="match status" value="1"/>
</dbReference>
<dbReference type="PANTHER" id="PTHR42892:SF1">
    <property type="entry name" value="GLUCOSAMINE-6-PHOSPHATE ISOMERASE"/>
    <property type="match status" value="1"/>
</dbReference>
<dbReference type="GO" id="GO:0004342">
    <property type="term" value="F:glucosamine-6-phosphate deaminase activity"/>
    <property type="evidence" value="ECO:0007669"/>
    <property type="project" value="UniProtKB-EC"/>
</dbReference>
<organism evidence="1 2">
    <name type="scientific">Niabella digestorum</name>
    <dbReference type="NCBI Taxonomy" id="3117701"/>
    <lineage>
        <taxon>Bacteria</taxon>
        <taxon>Pseudomonadati</taxon>
        <taxon>Bacteroidota</taxon>
        <taxon>Chitinophagia</taxon>
        <taxon>Chitinophagales</taxon>
        <taxon>Chitinophagaceae</taxon>
        <taxon>Niabella</taxon>
    </lineage>
</organism>
<protein>
    <submittedName>
        <fullName evidence="1">Glucosamine-6-phosphate deaminase</fullName>
        <ecNumber evidence="1">3.5.99.6</ecNumber>
    </submittedName>
</protein>
<dbReference type="EC" id="3.5.99.6" evidence="1"/>
<keyword evidence="1" id="KW-0378">Hydrolase</keyword>